<evidence type="ECO:0000259" key="9">
    <source>
        <dbReference type="Pfam" id="PF08125"/>
    </source>
</evidence>
<evidence type="ECO:0000259" key="8">
    <source>
        <dbReference type="Pfam" id="PF01232"/>
    </source>
</evidence>
<dbReference type="InterPro" id="IPR023027">
    <property type="entry name" value="Mannitol_DH_CS"/>
</dbReference>
<dbReference type="GO" id="GO:0005829">
    <property type="term" value="C:cytosol"/>
    <property type="evidence" value="ECO:0007669"/>
    <property type="project" value="TreeGrafter"/>
</dbReference>
<feature type="binding site" evidence="7">
    <location>
        <begin position="4"/>
        <end position="15"/>
    </location>
    <ligand>
        <name>NAD(+)</name>
        <dbReference type="ChEBI" id="CHEBI:57540"/>
    </ligand>
</feature>
<keyword evidence="11" id="KW-1185">Reference proteome</keyword>
<sequence length="381" mass="41940">MKKAVHFGAGNIGRGFIGEILFENGFEIAFVDVNDTIIDALNARGSYEIEIAEEGQRHISVSGVRGINNAKNPEAVVAAIAEADLVTTAIGPNILPFIAGLVAQGIEARQAAGNQEPLDILACENMIGGSQFLYEEVKKYLSEAGLAFSTEHIGFPNAAVDRIVPAQSHEDPLFVVVEPFNEWVVETRGMKNTSLVLEKVHYEAELEPFIERKLFSVNSGHATSAYTGAYYGAKTILEALQNITVKDKVEGVLAEIRSLLIAKWGFDEQALVDYHKVIISRFENPFIVDDVARVARTPIRKLGFDERFIRPIRELKELGLSYHHLLQTVAYVFAYRDEADEQSCQLQSLLATKALAEVVKEVTGLADQELISEIVSVVDAH</sequence>
<evidence type="ECO:0000256" key="7">
    <source>
        <dbReference type="HAMAP-Rule" id="MF_00196"/>
    </source>
</evidence>
<protein>
    <recommendedName>
        <fullName evidence="3 7">Mannitol-1-phosphate 5-dehydrogenase</fullName>
        <ecNumber evidence="2 7">1.1.1.17</ecNumber>
    </recommendedName>
</protein>
<dbReference type="InterPro" id="IPR036291">
    <property type="entry name" value="NAD(P)-bd_dom_sf"/>
</dbReference>
<dbReference type="NCBIfam" id="NF002647">
    <property type="entry name" value="PRK02318.1-3"/>
    <property type="match status" value="1"/>
</dbReference>
<dbReference type="PANTHER" id="PTHR30524">
    <property type="entry name" value="MANNITOL-1-PHOSPHATE 5-DEHYDROGENASE"/>
    <property type="match status" value="1"/>
</dbReference>
<evidence type="ECO:0000256" key="2">
    <source>
        <dbReference type="ARBA" id="ARBA00012939"/>
    </source>
</evidence>
<dbReference type="Proteomes" id="UP000281771">
    <property type="component" value="Unassembled WGS sequence"/>
</dbReference>
<comment type="catalytic activity">
    <reaction evidence="6 7">
        <text>D-mannitol 1-phosphate + NAD(+) = beta-D-fructose 6-phosphate + NADH + H(+)</text>
        <dbReference type="Rhea" id="RHEA:19661"/>
        <dbReference type="ChEBI" id="CHEBI:15378"/>
        <dbReference type="ChEBI" id="CHEBI:57540"/>
        <dbReference type="ChEBI" id="CHEBI:57634"/>
        <dbReference type="ChEBI" id="CHEBI:57945"/>
        <dbReference type="ChEBI" id="CHEBI:61381"/>
        <dbReference type="EC" id="1.1.1.17"/>
    </reaction>
</comment>
<dbReference type="HAMAP" id="MF_00196">
    <property type="entry name" value="Mannitol_dehydrog"/>
    <property type="match status" value="1"/>
</dbReference>
<feature type="domain" description="Mannitol dehydrogenase C-terminal" evidence="9">
    <location>
        <begin position="206"/>
        <end position="378"/>
    </location>
</feature>
<evidence type="ECO:0000256" key="5">
    <source>
        <dbReference type="ARBA" id="ARBA00023027"/>
    </source>
</evidence>
<dbReference type="Gene3D" id="1.10.1040.10">
    <property type="entry name" value="N-(1-d-carboxylethyl)-l-norvaline Dehydrogenase, domain 2"/>
    <property type="match status" value="1"/>
</dbReference>
<dbReference type="AlphaFoldDB" id="A0A3P1VE66"/>
<dbReference type="PANTHER" id="PTHR30524:SF0">
    <property type="entry name" value="ALTRONATE OXIDOREDUCTASE-RELATED"/>
    <property type="match status" value="1"/>
</dbReference>
<dbReference type="NCBIfam" id="NF002652">
    <property type="entry name" value="PRK02318.2-5"/>
    <property type="match status" value="1"/>
</dbReference>
<dbReference type="PRINTS" id="PR00084">
    <property type="entry name" value="MTLDHDRGNASE"/>
</dbReference>
<dbReference type="GO" id="GO:0019592">
    <property type="term" value="P:mannitol catabolic process"/>
    <property type="evidence" value="ECO:0007669"/>
    <property type="project" value="TreeGrafter"/>
</dbReference>
<dbReference type="InterPro" id="IPR023028">
    <property type="entry name" value="Mannitol_1_phos_5_DH"/>
</dbReference>
<dbReference type="SUPFAM" id="SSF51735">
    <property type="entry name" value="NAD(P)-binding Rossmann-fold domains"/>
    <property type="match status" value="1"/>
</dbReference>
<comment type="similarity">
    <text evidence="1 7">Belongs to the mannitol dehydrogenase family.</text>
</comment>
<evidence type="ECO:0000256" key="6">
    <source>
        <dbReference type="ARBA" id="ARBA00048615"/>
    </source>
</evidence>
<accession>A0A3P1VE66</accession>
<gene>
    <name evidence="7" type="primary">mtlD</name>
    <name evidence="10" type="ORF">EII38_01695</name>
</gene>
<dbReference type="EC" id="1.1.1.17" evidence="2 7"/>
<dbReference type="InterPro" id="IPR013328">
    <property type="entry name" value="6PGD_dom2"/>
</dbReference>
<evidence type="ECO:0000256" key="1">
    <source>
        <dbReference type="ARBA" id="ARBA00006541"/>
    </source>
</evidence>
<dbReference type="STRING" id="1123309.GCA_000377005_01547"/>
<dbReference type="InterPro" id="IPR008927">
    <property type="entry name" value="6-PGluconate_DH-like_C_sf"/>
</dbReference>
<dbReference type="InterPro" id="IPR000669">
    <property type="entry name" value="Mannitol_DH"/>
</dbReference>
<reference evidence="10 11" key="1">
    <citation type="submission" date="2018-11" db="EMBL/GenBank/DDBJ databases">
        <title>Genomes From Bacteria Associated with the Canine Oral Cavity: a Test Case for Automated Genome-Based Taxonomic Assignment.</title>
        <authorList>
            <person name="Coil D.A."/>
            <person name="Jospin G."/>
            <person name="Darling A.E."/>
            <person name="Wallis C."/>
            <person name="Davis I.J."/>
            <person name="Harris S."/>
            <person name="Eisen J.A."/>
            <person name="Holcombe L.J."/>
            <person name="O'Flynn C."/>
        </authorList>
    </citation>
    <scope>NUCLEOTIDE SEQUENCE [LARGE SCALE GENOMIC DNA]</scope>
    <source>
        <strain evidence="10 11">OH4621_COT-116</strain>
    </source>
</reference>
<dbReference type="GO" id="GO:0008926">
    <property type="term" value="F:mannitol-1-phosphate 5-dehydrogenase activity"/>
    <property type="evidence" value="ECO:0007669"/>
    <property type="project" value="UniProtKB-UniRule"/>
</dbReference>
<dbReference type="Pfam" id="PF01232">
    <property type="entry name" value="Mannitol_dh"/>
    <property type="match status" value="1"/>
</dbReference>
<dbReference type="NCBIfam" id="NF002646">
    <property type="entry name" value="PRK02318.1-2"/>
    <property type="match status" value="1"/>
</dbReference>
<evidence type="ECO:0000313" key="11">
    <source>
        <dbReference type="Proteomes" id="UP000281771"/>
    </source>
</evidence>
<dbReference type="PROSITE" id="PS00974">
    <property type="entry name" value="MANNITOL_DHGENASE"/>
    <property type="match status" value="1"/>
</dbReference>
<name>A0A3P1VE66_9STRE</name>
<dbReference type="SUPFAM" id="SSF48179">
    <property type="entry name" value="6-phosphogluconate dehydrogenase C-terminal domain-like"/>
    <property type="match status" value="1"/>
</dbReference>
<evidence type="ECO:0000313" key="10">
    <source>
        <dbReference type="EMBL" id="RRD32474.1"/>
    </source>
</evidence>
<keyword evidence="4 7" id="KW-0560">Oxidoreductase</keyword>
<dbReference type="InterPro" id="IPR013131">
    <property type="entry name" value="Mannitol_DH_N"/>
</dbReference>
<dbReference type="RefSeq" id="WP_124775523.1">
    <property type="nucleotide sequence ID" value="NZ_RQZA01000001.1"/>
</dbReference>
<proteinExistence type="inferred from homology"/>
<comment type="caution">
    <text evidence="10">The sequence shown here is derived from an EMBL/GenBank/DDBJ whole genome shotgun (WGS) entry which is preliminary data.</text>
</comment>
<dbReference type="InterPro" id="IPR013118">
    <property type="entry name" value="Mannitol_DH_C"/>
</dbReference>
<feature type="domain" description="Mannitol dehydrogenase N-terminal" evidence="8">
    <location>
        <begin position="3"/>
        <end position="199"/>
    </location>
</feature>
<dbReference type="Pfam" id="PF08125">
    <property type="entry name" value="Mannitol_dh_C"/>
    <property type="match status" value="1"/>
</dbReference>
<organism evidence="10 11">
    <name type="scientific">Streptococcus minor</name>
    <dbReference type="NCBI Taxonomy" id="229549"/>
    <lineage>
        <taxon>Bacteria</taxon>
        <taxon>Bacillati</taxon>
        <taxon>Bacillota</taxon>
        <taxon>Bacilli</taxon>
        <taxon>Lactobacillales</taxon>
        <taxon>Streptococcaceae</taxon>
        <taxon>Streptococcus</taxon>
    </lineage>
</organism>
<keyword evidence="5 7" id="KW-0520">NAD</keyword>
<dbReference type="EMBL" id="RQZA01000001">
    <property type="protein sequence ID" value="RRD32474.1"/>
    <property type="molecule type" value="Genomic_DNA"/>
</dbReference>
<dbReference type="Gene3D" id="3.40.50.720">
    <property type="entry name" value="NAD(P)-binding Rossmann-like Domain"/>
    <property type="match status" value="1"/>
</dbReference>
<evidence type="ECO:0000256" key="3">
    <source>
        <dbReference type="ARBA" id="ARBA00016219"/>
    </source>
</evidence>
<evidence type="ECO:0000256" key="4">
    <source>
        <dbReference type="ARBA" id="ARBA00023002"/>
    </source>
</evidence>